<dbReference type="EMBL" id="GBXM01101633">
    <property type="protein sequence ID" value="JAH06944.1"/>
    <property type="molecule type" value="Transcribed_RNA"/>
</dbReference>
<sequence>MNIFNWDTILPLTSVFILVHLACKLHSLQTKIEFPFFLLLAKVWNLAVPRPMGEAILDKETSRCQLKKSLFMCYPLEPCVMSKHQSVEIKCSL</sequence>
<dbReference type="AlphaFoldDB" id="A0A0E9PR13"/>
<reference evidence="1" key="2">
    <citation type="journal article" date="2015" name="Fish Shellfish Immunol.">
        <title>Early steps in the European eel (Anguilla anguilla)-Vibrio vulnificus interaction in the gills: Role of the RtxA13 toxin.</title>
        <authorList>
            <person name="Callol A."/>
            <person name="Pajuelo D."/>
            <person name="Ebbesson L."/>
            <person name="Teles M."/>
            <person name="MacKenzie S."/>
            <person name="Amaro C."/>
        </authorList>
    </citation>
    <scope>NUCLEOTIDE SEQUENCE</scope>
</reference>
<name>A0A0E9PR13_ANGAN</name>
<organism evidence="1">
    <name type="scientific">Anguilla anguilla</name>
    <name type="common">European freshwater eel</name>
    <name type="synonym">Muraena anguilla</name>
    <dbReference type="NCBI Taxonomy" id="7936"/>
    <lineage>
        <taxon>Eukaryota</taxon>
        <taxon>Metazoa</taxon>
        <taxon>Chordata</taxon>
        <taxon>Craniata</taxon>
        <taxon>Vertebrata</taxon>
        <taxon>Euteleostomi</taxon>
        <taxon>Actinopterygii</taxon>
        <taxon>Neopterygii</taxon>
        <taxon>Teleostei</taxon>
        <taxon>Anguilliformes</taxon>
        <taxon>Anguillidae</taxon>
        <taxon>Anguilla</taxon>
    </lineage>
</organism>
<proteinExistence type="predicted"/>
<accession>A0A0E9PR13</accession>
<evidence type="ECO:0000313" key="1">
    <source>
        <dbReference type="EMBL" id="JAH06944.1"/>
    </source>
</evidence>
<reference evidence="1" key="1">
    <citation type="submission" date="2014-11" db="EMBL/GenBank/DDBJ databases">
        <authorList>
            <person name="Amaro Gonzalez C."/>
        </authorList>
    </citation>
    <scope>NUCLEOTIDE SEQUENCE</scope>
</reference>
<protein>
    <submittedName>
        <fullName evidence="1">Uncharacterized protein</fullName>
    </submittedName>
</protein>